<evidence type="ECO:0000313" key="3">
    <source>
        <dbReference type="Proteomes" id="UP000531840"/>
    </source>
</evidence>
<sequence>MEAIKRIHHISAIVGGAQENLDFYRDILGLKLVKKTVNFEDPNVYHLYYSNKNVDNGTIMTFFPWENAKLGTKGSGQVGRIAFRIPKDTIGEWELYLANSGVEVVRTNLFGKETLEFQDPHTLDLALVEADETSDSRDILGFHGSVLLSSNPEGTAKTLADNLGLEKMEDVEGHYLFETVGEERHQILIPKEAVPAGRWGVGTVHHIALSVPDRLAHLEYQEYLLNNNYRVTEVKDRKYFEAIYMREPGHVIFEFATDLPGFDVDEPFETLGTELKLPAQFEEYREKITKNLPPLK</sequence>
<comment type="caution">
    <text evidence="2">The sequence shown here is derived from an EMBL/GenBank/DDBJ whole genome shotgun (WGS) entry which is preliminary data.</text>
</comment>
<evidence type="ECO:0000259" key="1">
    <source>
        <dbReference type="PROSITE" id="PS51819"/>
    </source>
</evidence>
<keyword evidence="3" id="KW-1185">Reference proteome</keyword>
<feature type="domain" description="VOC" evidence="1">
    <location>
        <begin position="141"/>
        <end position="258"/>
    </location>
</feature>
<evidence type="ECO:0000313" key="2">
    <source>
        <dbReference type="EMBL" id="NYS47503.1"/>
    </source>
</evidence>
<dbReference type="RefSeq" id="WP_179941290.1">
    <property type="nucleotide sequence ID" value="NZ_JACBYF010000007.1"/>
</dbReference>
<accession>A0ABX2T1H0</accession>
<dbReference type="InterPro" id="IPR037523">
    <property type="entry name" value="VOC_core"/>
</dbReference>
<dbReference type="Proteomes" id="UP000531840">
    <property type="component" value="Unassembled WGS sequence"/>
</dbReference>
<dbReference type="EMBL" id="JACBYF010000007">
    <property type="protein sequence ID" value="NYS47503.1"/>
    <property type="molecule type" value="Genomic_DNA"/>
</dbReference>
<dbReference type="Pfam" id="PF00903">
    <property type="entry name" value="Glyoxalase"/>
    <property type="match status" value="1"/>
</dbReference>
<dbReference type="PROSITE" id="PS51819">
    <property type="entry name" value="VOC"/>
    <property type="match status" value="2"/>
</dbReference>
<organism evidence="2 3">
    <name type="scientific">Gemelliphila palaticanis</name>
    <dbReference type="NCBI Taxonomy" id="81950"/>
    <lineage>
        <taxon>Bacteria</taxon>
        <taxon>Bacillati</taxon>
        <taxon>Bacillota</taxon>
        <taxon>Bacilli</taxon>
        <taxon>Bacillales</taxon>
        <taxon>Gemellaceae</taxon>
        <taxon>Gemelliphila</taxon>
    </lineage>
</organism>
<dbReference type="InterPro" id="IPR004360">
    <property type="entry name" value="Glyas_Fos-R_dOase_dom"/>
</dbReference>
<dbReference type="PANTHER" id="PTHR36110:SF2">
    <property type="entry name" value="RING-CLEAVING DIOXYGENASE MHQE-RELATED"/>
    <property type="match status" value="1"/>
</dbReference>
<dbReference type="Gene3D" id="3.10.180.10">
    <property type="entry name" value="2,3-Dihydroxybiphenyl 1,2-Dioxygenase, domain 1"/>
    <property type="match status" value="2"/>
</dbReference>
<dbReference type="InterPro" id="IPR052537">
    <property type="entry name" value="Extradiol_RC_dioxygenase"/>
</dbReference>
<dbReference type="PANTHER" id="PTHR36110">
    <property type="entry name" value="RING-CLEAVING DIOXYGENASE MHQE-RELATED"/>
    <property type="match status" value="1"/>
</dbReference>
<name>A0ABX2T1H0_9BACL</name>
<feature type="domain" description="VOC" evidence="1">
    <location>
        <begin position="6"/>
        <end position="130"/>
    </location>
</feature>
<reference evidence="2 3" key="1">
    <citation type="submission" date="2020-07" db="EMBL/GenBank/DDBJ databases">
        <title>MOT database genomes.</title>
        <authorList>
            <person name="Joseph S."/>
            <person name="Aduse-Opoku J."/>
            <person name="Hashim A."/>
            <person name="Wade W."/>
            <person name="Curtis M."/>
        </authorList>
    </citation>
    <scope>NUCLEOTIDE SEQUENCE [LARGE SCALE GENOMIC DNA]</scope>
    <source>
        <strain evidence="2 3">CIP 106318</strain>
    </source>
</reference>
<dbReference type="InterPro" id="IPR029068">
    <property type="entry name" value="Glyas_Bleomycin-R_OHBP_Dase"/>
</dbReference>
<dbReference type="SUPFAM" id="SSF54593">
    <property type="entry name" value="Glyoxalase/Bleomycin resistance protein/Dihydroxybiphenyl dioxygenase"/>
    <property type="match status" value="1"/>
</dbReference>
<protein>
    <submittedName>
        <fullName evidence="2">VOC family protein</fullName>
    </submittedName>
</protein>
<gene>
    <name evidence="2" type="ORF">HZY85_04745</name>
</gene>
<proteinExistence type="predicted"/>